<dbReference type="Proteomes" id="UP001152519">
    <property type="component" value="Unassembled WGS sequence"/>
</dbReference>
<protein>
    <submittedName>
        <fullName evidence="2">Uncharacterized protein</fullName>
    </submittedName>
</protein>
<evidence type="ECO:0000313" key="2">
    <source>
        <dbReference type="EMBL" id="CAG6395276.1"/>
    </source>
</evidence>
<dbReference type="EMBL" id="CAJSLV010000060">
    <property type="protein sequence ID" value="CAG6395276.1"/>
    <property type="molecule type" value="Genomic_DNA"/>
</dbReference>
<reference evidence="2" key="1">
    <citation type="submission" date="2021-05" db="EMBL/GenBank/DDBJ databases">
        <authorList>
            <person name="Arsene-Ploetze F."/>
        </authorList>
    </citation>
    <scope>NUCLEOTIDE SEQUENCE</scope>
    <source>
        <strain evidence="2">DSM 42138</strain>
    </source>
</reference>
<name>A0A9W4E8D9_9ACTN</name>
<comment type="caution">
    <text evidence="2">The sequence shown here is derived from an EMBL/GenBank/DDBJ whole genome shotgun (WGS) entry which is preliminary data.</text>
</comment>
<feature type="region of interest" description="Disordered" evidence="1">
    <location>
        <begin position="13"/>
        <end position="43"/>
    </location>
</feature>
<dbReference type="AlphaFoldDB" id="A0A9W4E8D9"/>
<sequence length="112" mass="12469">MLRTAALVCQRRLRGHGPFTPRPAPPRPGRTAHRVEGTRLGPRRLPARWNSPWLSPWGVCGNAAPAENLILPGESRWKEVARVGARRHSDGTLARLVSPRHADQLCCCDWPT</sequence>
<evidence type="ECO:0000256" key="1">
    <source>
        <dbReference type="SAM" id="MobiDB-lite"/>
    </source>
</evidence>
<proteinExistence type="predicted"/>
<organism evidence="2 3">
    <name type="scientific">Actinacidiphila cocklensis</name>
    <dbReference type="NCBI Taxonomy" id="887465"/>
    <lineage>
        <taxon>Bacteria</taxon>
        <taxon>Bacillati</taxon>
        <taxon>Actinomycetota</taxon>
        <taxon>Actinomycetes</taxon>
        <taxon>Kitasatosporales</taxon>
        <taxon>Streptomycetaceae</taxon>
        <taxon>Actinacidiphila</taxon>
    </lineage>
</organism>
<keyword evidence="3" id="KW-1185">Reference proteome</keyword>
<gene>
    <name evidence="2" type="ORF">SCOCK_300085</name>
</gene>
<accession>A0A9W4E8D9</accession>
<evidence type="ECO:0000313" key="3">
    <source>
        <dbReference type="Proteomes" id="UP001152519"/>
    </source>
</evidence>